<reference evidence="2" key="1">
    <citation type="submission" date="2019-12" db="EMBL/GenBank/DDBJ databases">
        <title>Genome sequencing and annotation of Brassica cretica.</title>
        <authorList>
            <person name="Studholme D.J."/>
            <person name="Sarris P."/>
        </authorList>
    </citation>
    <scope>NUCLEOTIDE SEQUENCE</scope>
    <source>
        <strain evidence="2">PFS-109/04</strain>
        <tissue evidence="2">Leaf</tissue>
    </source>
</reference>
<protein>
    <recommendedName>
        <fullName evidence="1">RNase H type-1 domain-containing protein</fullName>
    </recommendedName>
</protein>
<gene>
    <name evidence="2" type="ORF">F2Q69_00062853</name>
</gene>
<sequence length="202" mass="22971">MMNNHIEVNQKVASLIDNTSKRWNVEALLQVFAIGDIEILLRNQPADWTMCNIGYDWNKQSRILGVAWVVRNHRGVVLFHSRSSFAQIPNKEEARLQAILWAVESMASLKLSKVVFAGQFKEEFEAVMKPMDWPLYAFQSGEISKALLAMKDAQLLVVSRNSNRGASLIATSVTRENRHQSYVASGPTGWLFELFVNESRFL</sequence>
<dbReference type="GO" id="GO:0004523">
    <property type="term" value="F:RNA-DNA hybrid ribonuclease activity"/>
    <property type="evidence" value="ECO:0007669"/>
    <property type="project" value="InterPro"/>
</dbReference>
<organism evidence="2 3">
    <name type="scientific">Brassica cretica</name>
    <name type="common">Mustard</name>
    <dbReference type="NCBI Taxonomy" id="69181"/>
    <lineage>
        <taxon>Eukaryota</taxon>
        <taxon>Viridiplantae</taxon>
        <taxon>Streptophyta</taxon>
        <taxon>Embryophyta</taxon>
        <taxon>Tracheophyta</taxon>
        <taxon>Spermatophyta</taxon>
        <taxon>Magnoliopsida</taxon>
        <taxon>eudicotyledons</taxon>
        <taxon>Gunneridae</taxon>
        <taxon>Pentapetalae</taxon>
        <taxon>rosids</taxon>
        <taxon>malvids</taxon>
        <taxon>Brassicales</taxon>
        <taxon>Brassicaceae</taxon>
        <taxon>Brassiceae</taxon>
        <taxon>Brassica</taxon>
    </lineage>
</organism>
<evidence type="ECO:0000259" key="1">
    <source>
        <dbReference type="Pfam" id="PF13456"/>
    </source>
</evidence>
<name>A0A8S9RBH7_BRACR</name>
<dbReference type="Pfam" id="PF13456">
    <property type="entry name" value="RVT_3"/>
    <property type="match status" value="1"/>
</dbReference>
<evidence type="ECO:0000313" key="3">
    <source>
        <dbReference type="Proteomes" id="UP000712600"/>
    </source>
</evidence>
<dbReference type="EMBL" id="QGKX02000095">
    <property type="protein sequence ID" value="KAF3570147.1"/>
    <property type="molecule type" value="Genomic_DNA"/>
</dbReference>
<dbReference type="AlphaFoldDB" id="A0A8S9RBH7"/>
<dbReference type="GO" id="GO:0003676">
    <property type="term" value="F:nucleic acid binding"/>
    <property type="evidence" value="ECO:0007669"/>
    <property type="project" value="InterPro"/>
</dbReference>
<comment type="caution">
    <text evidence="2">The sequence shown here is derived from an EMBL/GenBank/DDBJ whole genome shotgun (WGS) entry which is preliminary data.</text>
</comment>
<dbReference type="InterPro" id="IPR002156">
    <property type="entry name" value="RNaseH_domain"/>
</dbReference>
<evidence type="ECO:0000313" key="2">
    <source>
        <dbReference type="EMBL" id="KAF3570147.1"/>
    </source>
</evidence>
<feature type="domain" description="RNase H type-1" evidence="1">
    <location>
        <begin position="57"/>
        <end position="171"/>
    </location>
</feature>
<accession>A0A8S9RBH7</accession>
<dbReference type="Proteomes" id="UP000712600">
    <property type="component" value="Unassembled WGS sequence"/>
</dbReference>
<proteinExistence type="predicted"/>